<gene>
    <name evidence="6" type="ORF">JI75_05055</name>
</gene>
<evidence type="ECO:0000256" key="3">
    <source>
        <dbReference type="ARBA" id="ARBA00023004"/>
    </source>
</evidence>
<dbReference type="PROSITE" id="PS00198">
    <property type="entry name" value="4FE4S_FER_1"/>
    <property type="match status" value="1"/>
</dbReference>
<evidence type="ECO:0000313" key="6">
    <source>
        <dbReference type="EMBL" id="AJC12128.1"/>
    </source>
</evidence>
<evidence type="ECO:0000256" key="2">
    <source>
        <dbReference type="ARBA" id="ARBA00022723"/>
    </source>
</evidence>
<protein>
    <submittedName>
        <fullName evidence="6">4Fe-4S ferredoxin</fullName>
    </submittedName>
</protein>
<evidence type="ECO:0000313" key="7">
    <source>
        <dbReference type="Proteomes" id="UP000031121"/>
    </source>
</evidence>
<dbReference type="PANTHER" id="PTHR43177:SF3">
    <property type="entry name" value="PROTEIN NRFC HOMOLOG"/>
    <property type="match status" value="1"/>
</dbReference>
<dbReference type="InterPro" id="IPR017900">
    <property type="entry name" value="4Fe4S_Fe_S_CS"/>
</dbReference>
<dbReference type="EMBL" id="CP009302">
    <property type="protein sequence ID" value="AJC12128.1"/>
    <property type="molecule type" value="Genomic_DNA"/>
</dbReference>
<name>A0A0A8B5R2_9ACTN</name>
<evidence type="ECO:0000256" key="4">
    <source>
        <dbReference type="ARBA" id="ARBA00023014"/>
    </source>
</evidence>
<dbReference type="PANTHER" id="PTHR43177">
    <property type="entry name" value="PROTEIN NRFC"/>
    <property type="match status" value="1"/>
</dbReference>
<dbReference type="GO" id="GO:0046872">
    <property type="term" value="F:metal ion binding"/>
    <property type="evidence" value="ECO:0007669"/>
    <property type="project" value="UniProtKB-KW"/>
</dbReference>
<evidence type="ECO:0000259" key="5">
    <source>
        <dbReference type="PROSITE" id="PS51379"/>
    </source>
</evidence>
<dbReference type="GO" id="GO:0051539">
    <property type="term" value="F:4 iron, 4 sulfur cluster binding"/>
    <property type="evidence" value="ECO:0007669"/>
    <property type="project" value="UniProtKB-KW"/>
</dbReference>
<dbReference type="Pfam" id="PF13247">
    <property type="entry name" value="Fer4_11"/>
    <property type="match status" value="1"/>
</dbReference>
<feature type="domain" description="4Fe-4S ferredoxin-type" evidence="5">
    <location>
        <begin position="49"/>
        <end position="80"/>
    </location>
</feature>
<keyword evidence="3" id="KW-0408">Iron</keyword>
<sequence length="177" mass="19801">MARYGMLINTKKCVGCFACRLACQMKNELEVKESFIHYEDVEKGKFPRVYAEVVPMQCMHCEDAPCQTVCPTHATYTTDDGVVLVEEERCIGCKYCMAVCPYHARVQIESTGVIEKCRFCYENGEVGKPSCVSTCISKARIFGDLDDPESEISKAIVAHNALPLAGNLTESKIFYVR</sequence>
<accession>A0A0A8B5R2</accession>
<keyword evidence="2" id="KW-0479">Metal-binding</keyword>
<dbReference type="InterPro" id="IPR050954">
    <property type="entry name" value="ET_IronSulfur_Cluster-Binding"/>
</dbReference>
<dbReference type="CDD" id="cd10551">
    <property type="entry name" value="PsrB"/>
    <property type="match status" value="1"/>
</dbReference>
<dbReference type="Proteomes" id="UP000031121">
    <property type="component" value="Chromosome"/>
</dbReference>
<keyword evidence="4" id="KW-0411">Iron-sulfur</keyword>
<reference evidence="6 7" key="2">
    <citation type="journal article" date="2015" name="Genome Announc.">
        <title>Complete Genome Sequence of Coriobacteriaceae Strain 68-1-3, a Novel Mucus-Degrading Isolate from the Swine Intestinal Tract.</title>
        <authorList>
            <person name="Looft T."/>
            <person name="Bayles D.O."/>
            <person name="Alt D.P."/>
            <person name="Stanton T.B."/>
        </authorList>
    </citation>
    <scope>NUCLEOTIDE SEQUENCE [LARGE SCALE GENOMIC DNA]</scope>
    <source>
        <strain evidence="6 7">68-1-3</strain>
    </source>
</reference>
<feature type="domain" description="4Fe-4S ferredoxin-type" evidence="5">
    <location>
        <begin position="81"/>
        <end position="111"/>
    </location>
</feature>
<keyword evidence="1" id="KW-0004">4Fe-4S</keyword>
<evidence type="ECO:0000256" key="1">
    <source>
        <dbReference type="ARBA" id="ARBA00022485"/>
    </source>
</evidence>
<dbReference type="RefSeq" id="WP_039689215.1">
    <property type="nucleotide sequence ID" value="NZ_CP009302.1"/>
</dbReference>
<reference evidence="7" key="1">
    <citation type="submission" date="2014-08" db="EMBL/GenBank/DDBJ databases">
        <title>Coriobacteriaceae sp. complete genome.</title>
        <authorList>
            <person name="Looft T."/>
            <person name="Bayles D.O."/>
            <person name="Stanton T.B."/>
        </authorList>
    </citation>
    <scope>NUCLEOTIDE SEQUENCE [LARGE SCALE GENOMIC DNA]</scope>
    <source>
        <strain evidence="7">68-1-3</strain>
    </source>
</reference>
<keyword evidence="7" id="KW-1185">Reference proteome</keyword>
<dbReference type="InterPro" id="IPR017896">
    <property type="entry name" value="4Fe4S_Fe-S-bd"/>
</dbReference>
<feature type="domain" description="4Fe-4S ferredoxin-type" evidence="5">
    <location>
        <begin position="4"/>
        <end position="34"/>
    </location>
</feature>
<dbReference type="AlphaFoldDB" id="A0A0A8B5R2"/>
<dbReference type="OrthoDB" id="3175224at2"/>
<dbReference type="STRING" id="1531429.JI75_05055"/>
<dbReference type="SUPFAM" id="SSF54862">
    <property type="entry name" value="4Fe-4S ferredoxins"/>
    <property type="match status" value="1"/>
</dbReference>
<dbReference type="Gene3D" id="3.30.70.20">
    <property type="match status" value="2"/>
</dbReference>
<dbReference type="PROSITE" id="PS51379">
    <property type="entry name" value="4FE4S_FER_2"/>
    <property type="match status" value="3"/>
</dbReference>
<dbReference type="KEGG" id="cbac:JI75_05055"/>
<dbReference type="HOGENOM" id="CLU_043374_1_1_11"/>
<organism evidence="6 7">
    <name type="scientific">Berryella intestinalis</name>
    <dbReference type="NCBI Taxonomy" id="1531429"/>
    <lineage>
        <taxon>Bacteria</taxon>
        <taxon>Bacillati</taxon>
        <taxon>Actinomycetota</taxon>
        <taxon>Coriobacteriia</taxon>
        <taxon>Eggerthellales</taxon>
        <taxon>Eggerthellaceae</taxon>
        <taxon>Berryella</taxon>
    </lineage>
</organism>
<proteinExistence type="predicted"/>